<dbReference type="InterPro" id="IPR045229">
    <property type="entry name" value="TPP_enz"/>
</dbReference>
<reference evidence="17 18" key="1">
    <citation type="journal article" date="2024" name="Front. Microbiol.">
        <title>Novel thermophilic genera Geochorda gen. nov. and Carboxydochorda gen. nov. from the deep terrestrial subsurface reveal the ecophysiological diversity in the class Limnochordia.</title>
        <authorList>
            <person name="Karnachuk O.V."/>
            <person name="Lukina A.P."/>
            <person name="Avakyan M.R."/>
            <person name="Kadnikov V.V."/>
            <person name="Begmatov S."/>
            <person name="Beletsky A.V."/>
            <person name="Vlasova K.G."/>
            <person name="Novikov A.A."/>
            <person name="Shcherbakova V.A."/>
            <person name="Mardanov A.V."/>
            <person name="Ravin N.V."/>
        </authorList>
    </citation>
    <scope>NUCLEOTIDE SEQUENCE [LARGE SCALE GENOMIC DNA]</scope>
    <source>
        <strain evidence="17 18">L945</strain>
    </source>
</reference>
<dbReference type="CDD" id="cd02015">
    <property type="entry name" value="TPP_AHAS"/>
    <property type="match status" value="1"/>
</dbReference>
<dbReference type="PROSITE" id="PS00187">
    <property type="entry name" value="TPP_ENZYMES"/>
    <property type="match status" value="1"/>
</dbReference>
<proteinExistence type="inferred from homology"/>
<evidence type="ECO:0000259" key="15">
    <source>
        <dbReference type="Pfam" id="PF02775"/>
    </source>
</evidence>
<feature type="domain" description="Thiamine pyrophosphate enzyme N-terminal TPP-binding" evidence="16">
    <location>
        <begin position="34"/>
        <end position="147"/>
    </location>
</feature>
<evidence type="ECO:0000313" key="17">
    <source>
        <dbReference type="EMBL" id="WRP16411.1"/>
    </source>
</evidence>
<evidence type="ECO:0000256" key="8">
    <source>
        <dbReference type="ARBA" id="ARBA00022842"/>
    </source>
</evidence>
<dbReference type="SUPFAM" id="SSF52467">
    <property type="entry name" value="DHS-like NAD/FAD-binding domain"/>
    <property type="match status" value="1"/>
</dbReference>
<evidence type="ECO:0000256" key="5">
    <source>
        <dbReference type="ARBA" id="ARBA00022605"/>
    </source>
</evidence>
<feature type="region of interest" description="Disordered" evidence="13">
    <location>
        <begin position="1"/>
        <end position="23"/>
    </location>
</feature>
<evidence type="ECO:0000256" key="13">
    <source>
        <dbReference type="SAM" id="MobiDB-lite"/>
    </source>
</evidence>
<comment type="similarity">
    <text evidence="3 12">Belongs to the TPP enzyme family.</text>
</comment>
<evidence type="ECO:0000256" key="7">
    <source>
        <dbReference type="ARBA" id="ARBA00022723"/>
    </source>
</evidence>
<accession>A0ABZ1BV61</accession>
<comment type="pathway">
    <text evidence="2 12">Amino-acid biosynthesis; L-valine biosynthesis; L-valine from pyruvate: step 1/4.</text>
</comment>
<dbReference type="Gene3D" id="3.40.50.970">
    <property type="match status" value="2"/>
</dbReference>
<evidence type="ECO:0000259" key="14">
    <source>
        <dbReference type="Pfam" id="PF00205"/>
    </source>
</evidence>
<comment type="cofactor">
    <cofactor evidence="12">
        <name>Mg(2+)</name>
        <dbReference type="ChEBI" id="CHEBI:18420"/>
    </cofactor>
    <text evidence="12">Binds 1 Mg(2+) ion per subunit.</text>
</comment>
<evidence type="ECO:0000256" key="10">
    <source>
        <dbReference type="ARBA" id="ARBA00023304"/>
    </source>
</evidence>
<comment type="pathway">
    <text evidence="1 12">Amino-acid biosynthesis; L-isoleucine biosynthesis; L-isoleucine from 2-oxobutanoate: step 1/4.</text>
</comment>
<evidence type="ECO:0000313" key="18">
    <source>
        <dbReference type="Proteomes" id="UP001332192"/>
    </source>
</evidence>
<keyword evidence="18" id="KW-1185">Reference proteome</keyword>
<keyword evidence="8 12" id="KW-0460">Magnesium</keyword>
<organism evidence="17 18">
    <name type="scientific">Carboxydichorda subterranea</name>
    <dbReference type="NCBI Taxonomy" id="3109565"/>
    <lineage>
        <taxon>Bacteria</taxon>
        <taxon>Bacillati</taxon>
        <taxon>Bacillota</taxon>
        <taxon>Limnochordia</taxon>
        <taxon>Limnochordales</taxon>
        <taxon>Geochordaceae</taxon>
        <taxon>Carboxydichorda</taxon>
    </lineage>
</organism>
<comment type="cofactor">
    <cofactor evidence="12">
        <name>thiamine diphosphate</name>
        <dbReference type="ChEBI" id="CHEBI:58937"/>
    </cofactor>
    <text evidence="12">Binds 1 thiamine pyrophosphate per subunit.</text>
</comment>
<dbReference type="InterPro" id="IPR012846">
    <property type="entry name" value="Acetolactate_synth_lsu"/>
</dbReference>
<dbReference type="Pfam" id="PF02775">
    <property type="entry name" value="TPP_enzyme_C"/>
    <property type="match status" value="1"/>
</dbReference>
<name>A0ABZ1BV61_9FIRM</name>
<dbReference type="PANTHER" id="PTHR18968">
    <property type="entry name" value="THIAMINE PYROPHOSPHATE ENZYMES"/>
    <property type="match status" value="1"/>
</dbReference>
<evidence type="ECO:0000256" key="6">
    <source>
        <dbReference type="ARBA" id="ARBA00022679"/>
    </source>
</evidence>
<evidence type="ECO:0000256" key="2">
    <source>
        <dbReference type="ARBA" id="ARBA00005025"/>
    </source>
</evidence>
<dbReference type="Proteomes" id="UP001332192">
    <property type="component" value="Chromosome"/>
</dbReference>
<keyword evidence="6 12" id="KW-0808">Transferase</keyword>
<dbReference type="Pfam" id="PF02776">
    <property type="entry name" value="TPP_enzyme_N"/>
    <property type="match status" value="1"/>
</dbReference>
<keyword evidence="5 12" id="KW-0028">Amino-acid biosynthesis</keyword>
<dbReference type="EMBL" id="CP141615">
    <property type="protein sequence ID" value="WRP16411.1"/>
    <property type="molecule type" value="Genomic_DNA"/>
</dbReference>
<evidence type="ECO:0000256" key="9">
    <source>
        <dbReference type="ARBA" id="ARBA00023052"/>
    </source>
</evidence>
<evidence type="ECO:0000256" key="12">
    <source>
        <dbReference type="RuleBase" id="RU003591"/>
    </source>
</evidence>
<dbReference type="InterPro" id="IPR029061">
    <property type="entry name" value="THDP-binding"/>
</dbReference>
<gene>
    <name evidence="17" type="primary">ilvB</name>
    <name evidence="17" type="ORF">U7230_09910</name>
</gene>
<dbReference type="Gene3D" id="3.40.50.1220">
    <property type="entry name" value="TPP-binding domain"/>
    <property type="match status" value="1"/>
</dbReference>
<dbReference type="GO" id="GO:0003984">
    <property type="term" value="F:acetolactate synthase activity"/>
    <property type="evidence" value="ECO:0007669"/>
    <property type="project" value="UniProtKB-EC"/>
</dbReference>
<keyword evidence="7 12" id="KW-0479">Metal-binding</keyword>
<dbReference type="InterPro" id="IPR039368">
    <property type="entry name" value="AHAS_TPP"/>
</dbReference>
<dbReference type="EC" id="2.2.1.6" evidence="4 12"/>
<evidence type="ECO:0000256" key="4">
    <source>
        <dbReference type="ARBA" id="ARBA00013145"/>
    </source>
</evidence>
<dbReference type="InterPro" id="IPR012001">
    <property type="entry name" value="Thiamin_PyroP_enz_TPP-bd_dom"/>
</dbReference>
<dbReference type="NCBIfam" id="TIGR00118">
    <property type="entry name" value="acolac_lg"/>
    <property type="match status" value="1"/>
</dbReference>
<feature type="domain" description="Thiamine pyrophosphate enzyme TPP-binding" evidence="15">
    <location>
        <begin position="415"/>
        <end position="563"/>
    </location>
</feature>
<dbReference type="RefSeq" id="WP_324715683.1">
    <property type="nucleotide sequence ID" value="NZ_CP141615.1"/>
</dbReference>
<protein>
    <recommendedName>
        <fullName evidence="4 12">Acetolactate synthase</fullName>
        <ecNumber evidence="4 12">2.2.1.6</ecNumber>
    </recommendedName>
</protein>
<evidence type="ECO:0000256" key="1">
    <source>
        <dbReference type="ARBA" id="ARBA00004974"/>
    </source>
</evidence>
<keyword evidence="10 12" id="KW-0100">Branched-chain amino acid biosynthesis</keyword>
<dbReference type="InterPro" id="IPR000399">
    <property type="entry name" value="TPP-bd_CS"/>
</dbReference>
<sequence>MGIDTARGPNNAPEGHRLSRTEAPAGIAPGQEVSGAEALIWALVEEGVEVVFGYPGGAIMPVYDALYRIGRPRHVLVRHEQGAAHMAEGYARASGRVGVCMATSGPGATNLVTGLASAHMDSVPVLAITGQVATSAIGRDAFQEADVCGVTMPITKHNYSVRRACDIPSVVHEAIYIARTGRPGPVLIDLPKDVANERVRWMPYPPPLDLPGYRPTTAGHPRQIEAAARLVEESRRPLLYVGGGVVTAGAGELVVELAERAQIPVVMTLMGLGAVPGRHPLSLGMLGMHGAAWANYAVQHADLLIAVGARFDDRVTGDVTRFAPGARKIHIDVDPAEIGKNVAVDVPIVGDARRVLEELIPLVAPAGHDAWLEQIRTWQDEYPLLYERTPGVVAPQDVVVALDTLTAGEAVVVTDVGQHQMWVAQFYRFQAPRLQITSGGLGAMGFGLPAAIGARLAVPDRPVVAVVGDGGFLMTVQELAVAAQLQLPLPIVVINNGALGMVRQWQEIFYEGRYAESLLPPGPDLVAIARGFGVPGRRVDRPEEMTAALAEALAAPGPYVLDVVVDPSALVLPMVPPGRAIDEMTGVKGRVE</sequence>
<evidence type="ECO:0000256" key="11">
    <source>
        <dbReference type="ARBA" id="ARBA00048670"/>
    </source>
</evidence>
<feature type="domain" description="Thiamine pyrophosphate enzyme central" evidence="14">
    <location>
        <begin position="224"/>
        <end position="359"/>
    </location>
</feature>
<dbReference type="PANTHER" id="PTHR18968:SF13">
    <property type="entry name" value="ACETOLACTATE SYNTHASE CATALYTIC SUBUNIT, MITOCHONDRIAL"/>
    <property type="match status" value="1"/>
</dbReference>
<evidence type="ECO:0000256" key="3">
    <source>
        <dbReference type="ARBA" id="ARBA00007812"/>
    </source>
</evidence>
<dbReference type="CDD" id="cd07035">
    <property type="entry name" value="TPP_PYR_POX_like"/>
    <property type="match status" value="1"/>
</dbReference>
<evidence type="ECO:0000259" key="16">
    <source>
        <dbReference type="Pfam" id="PF02776"/>
    </source>
</evidence>
<dbReference type="SUPFAM" id="SSF52518">
    <property type="entry name" value="Thiamin diphosphate-binding fold (THDP-binding)"/>
    <property type="match status" value="2"/>
</dbReference>
<keyword evidence="9 12" id="KW-0786">Thiamine pyrophosphate</keyword>
<dbReference type="InterPro" id="IPR012000">
    <property type="entry name" value="Thiamin_PyroP_enz_cen_dom"/>
</dbReference>
<dbReference type="Pfam" id="PF00205">
    <property type="entry name" value="TPP_enzyme_M"/>
    <property type="match status" value="1"/>
</dbReference>
<comment type="catalytic activity">
    <reaction evidence="11 12">
        <text>2 pyruvate + H(+) = (2S)-2-acetolactate + CO2</text>
        <dbReference type="Rhea" id="RHEA:25249"/>
        <dbReference type="ChEBI" id="CHEBI:15361"/>
        <dbReference type="ChEBI" id="CHEBI:15378"/>
        <dbReference type="ChEBI" id="CHEBI:16526"/>
        <dbReference type="ChEBI" id="CHEBI:58476"/>
        <dbReference type="EC" id="2.2.1.6"/>
    </reaction>
</comment>
<dbReference type="InterPro" id="IPR029035">
    <property type="entry name" value="DHS-like_NAD/FAD-binding_dom"/>
</dbReference>
<dbReference type="InterPro" id="IPR011766">
    <property type="entry name" value="TPP_enzyme_TPP-bd"/>
</dbReference>